<accession>F8NS27</accession>
<dbReference type="HOGENOM" id="CLU_2706363_0_0_1"/>
<protein>
    <submittedName>
        <fullName evidence="1">Uncharacterized protein</fullName>
    </submittedName>
</protein>
<dbReference type="AlphaFoldDB" id="F8NS27"/>
<proteinExistence type="predicted"/>
<dbReference type="GeneID" id="18818733"/>
<evidence type="ECO:0000313" key="1">
    <source>
        <dbReference type="EMBL" id="EGO26860.1"/>
    </source>
</evidence>
<name>F8NS27_SERL9</name>
<organism>
    <name type="scientific">Serpula lacrymans var. lacrymans (strain S7.9)</name>
    <name type="common">Dry rot fungus</name>
    <dbReference type="NCBI Taxonomy" id="578457"/>
    <lineage>
        <taxon>Eukaryota</taxon>
        <taxon>Fungi</taxon>
        <taxon>Dikarya</taxon>
        <taxon>Basidiomycota</taxon>
        <taxon>Agaricomycotina</taxon>
        <taxon>Agaricomycetes</taxon>
        <taxon>Agaricomycetidae</taxon>
        <taxon>Boletales</taxon>
        <taxon>Coniophorineae</taxon>
        <taxon>Serpulaceae</taxon>
        <taxon>Serpula</taxon>
    </lineage>
</organism>
<dbReference type="RefSeq" id="XP_007317033.1">
    <property type="nucleotide sequence ID" value="XM_007316971.1"/>
</dbReference>
<dbReference type="KEGG" id="sla:SERLADRAFT_464408"/>
<reference evidence="1" key="1">
    <citation type="submission" date="2011-04" db="EMBL/GenBank/DDBJ databases">
        <title>Evolution of plant cell wall degrading machinery underlies the functional diversity of forest fungi.</title>
        <authorList>
            <consortium name="US DOE Joint Genome Institute (JGI-PGF)"/>
            <person name="Eastwood D.C."/>
            <person name="Floudas D."/>
            <person name="Binder M."/>
            <person name="Majcherczyk A."/>
            <person name="Schneider P."/>
            <person name="Aerts A."/>
            <person name="Asiegbu F.O."/>
            <person name="Baker S.E."/>
            <person name="Barry K."/>
            <person name="Bendiksby M."/>
            <person name="Blumentritt M."/>
            <person name="Coutinho P.M."/>
            <person name="Cullen D."/>
            <person name="Cullen D."/>
            <person name="Gathman A."/>
            <person name="Goodell B."/>
            <person name="Henrissat B."/>
            <person name="Ihrmark K."/>
            <person name="Kauserud H."/>
            <person name="Kohler A."/>
            <person name="LaButti K."/>
            <person name="Lapidus A."/>
            <person name="Lavin J.L."/>
            <person name="Lee Y.-H."/>
            <person name="Lindquist E."/>
            <person name="Lilly W."/>
            <person name="Lucas S."/>
            <person name="Morin E."/>
            <person name="Murat C."/>
            <person name="Oguiza J.A."/>
            <person name="Park J."/>
            <person name="Pisabarro A.G."/>
            <person name="Riley R."/>
            <person name="Rosling A."/>
            <person name="Salamov A."/>
            <person name="Schmidt O."/>
            <person name="Schmutz J."/>
            <person name="Skrede I."/>
            <person name="Stenlid J."/>
            <person name="Wiebenga A."/>
            <person name="Xie X."/>
            <person name="Kues U."/>
            <person name="Hibbett D.S."/>
            <person name="Hoffmeister D."/>
            <person name="Hogberg N."/>
            <person name="Martin F."/>
            <person name="Grigoriev I.V."/>
            <person name="Watkinson S.C."/>
        </authorList>
    </citation>
    <scope>NUCLEOTIDE SEQUENCE</scope>
    <source>
        <strain evidence="1">S7.9</strain>
    </source>
</reference>
<sequence>MPALPKTCPSGNSQYILWTYIPHNGDQKRNCHTVFRAEMRRVIWKVLNLLTLRGFPKASRVRTKPACGTRFNY</sequence>
<dbReference type="EMBL" id="GL945432">
    <property type="protein sequence ID" value="EGO26860.1"/>
    <property type="molecule type" value="Genomic_DNA"/>
</dbReference>
<dbReference type="Proteomes" id="UP000008064">
    <property type="component" value="Unassembled WGS sequence"/>
</dbReference>
<gene>
    <name evidence="1" type="ORF">SERLADRAFT_464408</name>
</gene>